<evidence type="ECO:0000256" key="1">
    <source>
        <dbReference type="ARBA" id="ARBA00009437"/>
    </source>
</evidence>
<evidence type="ECO:0000313" key="7">
    <source>
        <dbReference type="Proteomes" id="UP000215509"/>
    </source>
</evidence>
<dbReference type="PRINTS" id="PR00039">
    <property type="entry name" value="HTHLYSR"/>
</dbReference>
<evidence type="ECO:0000256" key="4">
    <source>
        <dbReference type="ARBA" id="ARBA00023163"/>
    </source>
</evidence>
<dbReference type="InterPro" id="IPR036390">
    <property type="entry name" value="WH_DNA-bd_sf"/>
</dbReference>
<dbReference type="CDD" id="cd05466">
    <property type="entry name" value="PBP2_LTTR_substrate"/>
    <property type="match status" value="1"/>
</dbReference>
<dbReference type="PROSITE" id="PS50931">
    <property type="entry name" value="HTH_LYSR"/>
    <property type="match status" value="1"/>
</dbReference>
<keyword evidence="7" id="KW-1185">Reference proteome</keyword>
<dbReference type="Gene3D" id="3.40.190.290">
    <property type="match status" value="1"/>
</dbReference>
<sequence length="289" mass="33530">MEDRDWLILKLLYEQQNITKTAQALYISQPTLTTRLQQIEKEYGVQIVQRGRRGVQFTPEGEYLAQCADEMLIKLRQIQEHVANMNKKVAGTLRLGVSNYFTTNKLPGLLKLFRSEYPDVEFKVMTGWSKDVYNMIYHHDVHLGFVRGQYEWGGSKHLLFNEPICVASSTPVRLEELPALPRIDYQTDPLFKALIDGWWAENYVQPPHIGMVMDRGETCKKMVINGLGFAILPKLVLEDAPDLYTIDLTDASGVPMTRKTWMFYHEESLHLNMVKAFVRFVEKQDIYHI</sequence>
<evidence type="ECO:0000256" key="3">
    <source>
        <dbReference type="ARBA" id="ARBA00023125"/>
    </source>
</evidence>
<dbReference type="Pfam" id="PF03466">
    <property type="entry name" value="LysR_substrate"/>
    <property type="match status" value="1"/>
</dbReference>
<keyword evidence="3" id="KW-0238">DNA-binding</keyword>
<dbReference type="InterPro" id="IPR005119">
    <property type="entry name" value="LysR_subst-bd"/>
</dbReference>
<gene>
    <name evidence="6" type="ORF">CF651_21235</name>
</gene>
<dbReference type="InterPro" id="IPR000847">
    <property type="entry name" value="LysR_HTH_N"/>
</dbReference>
<evidence type="ECO:0000256" key="2">
    <source>
        <dbReference type="ARBA" id="ARBA00023015"/>
    </source>
</evidence>
<dbReference type="SUPFAM" id="SSF46785">
    <property type="entry name" value="Winged helix' DNA-binding domain"/>
    <property type="match status" value="1"/>
</dbReference>
<organism evidence="6 7">
    <name type="scientific">Paenibacillus rigui</name>
    <dbReference type="NCBI Taxonomy" id="554312"/>
    <lineage>
        <taxon>Bacteria</taxon>
        <taxon>Bacillati</taxon>
        <taxon>Bacillota</taxon>
        <taxon>Bacilli</taxon>
        <taxon>Bacillales</taxon>
        <taxon>Paenibacillaceae</taxon>
        <taxon>Paenibacillus</taxon>
    </lineage>
</organism>
<name>A0A229ULL6_9BACL</name>
<dbReference type="Proteomes" id="UP000215509">
    <property type="component" value="Unassembled WGS sequence"/>
</dbReference>
<dbReference type="RefSeq" id="WP_094016882.1">
    <property type="nucleotide sequence ID" value="NZ_NMQW01000033.1"/>
</dbReference>
<dbReference type="GO" id="GO:0003700">
    <property type="term" value="F:DNA-binding transcription factor activity"/>
    <property type="evidence" value="ECO:0007669"/>
    <property type="project" value="InterPro"/>
</dbReference>
<dbReference type="OrthoDB" id="107670at2"/>
<dbReference type="InterPro" id="IPR036388">
    <property type="entry name" value="WH-like_DNA-bd_sf"/>
</dbReference>
<dbReference type="AlphaFoldDB" id="A0A229ULL6"/>
<reference evidence="6 7" key="1">
    <citation type="submission" date="2017-07" db="EMBL/GenBank/DDBJ databases">
        <title>Genome sequencing and assembly of Paenibacillus rigui.</title>
        <authorList>
            <person name="Mayilraj S."/>
        </authorList>
    </citation>
    <scope>NUCLEOTIDE SEQUENCE [LARGE SCALE GENOMIC DNA]</scope>
    <source>
        <strain evidence="6 7">JCM 16352</strain>
    </source>
</reference>
<evidence type="ECO:0000259" key="5">
    <source>
        <dbReference type="PROSITE" id="PS50931"/>
    </source>
</evidence>
<dbReference type="PANTHER" id="PTHR30126:SF78">
    <property type="entry name" value="HTH LYSR-TYPE DOMAIN-CONTAINING PROTEIN"/>
    <property type="match status" value="1"/>
</dbReference>
<accession>A0A229ULL6</accession>
<keyword evidence="2" id="KW-0805">Transcription regulation</keyword>
<proteinExistence type="inferred from homology"/>
<evidence type="ECO:0000313" key="6">
    <source>
        <dbReference type="EMBL" id="OXM84310.1"/>
    </source>
</evidence>
<dbReference type="PANTHER" id="PTHR30126">
    <property type="entry name" value="HTH-TYPE TRANSCRIPTIONAL REGULATOR"/>
    <property type="match status" value="1"/>
</dbReference>
<feature type="domain" description="HTH lysR-type" evidence="5">
    <location>
        <begin position="1"/>
        <end position="58"/>
    </location>
</feature>
<comment type="caution">
    <text evidence="6">The sequence shown here is derived from an EMBL/GenBank/DDBJ whole genome shotgun (WGS) entry which is preliminary data.</text>
</comment>
<protein>
    <submittedName>
        <fullName evidence="6">LysR family transcriptional regulator</fullName>
    </submittedName>
</protein>
<dbReference type="SUPFAM" id="SSF53850">
    <property type="entry name" value="Periplasmic binding protein-like II"/>
    <property type="match status" value="1"/>
</dbReference>
<comment type="similarity">
    <text evidence="1">Belongs to the LysR transcriptional regulatory family.</text>
</comment>
<dbReference type="EMBL" id="NMQW01000033">
    <property type="protein sequence ID" value="OXM84310.1"/>
    <property type="molecule type" value="Genomic_DNA"/>
</dbReference>
<dbReference type="GO" id="GO:0000976">
    <property type="term" value="F:transcription cis-regulatory region binding"/>
    <property type="evidence" value="ECO:0007669"/>
    <property type="project" value="TreeGrafter"/>
</dbReference>
<dbReference type="Pfam" id="PF00126">
    <property type="entry name" value="HTH_1"/>
    <property type="match status" value="1"/>
</dbReference>
<dbReference type="Gene3D" id="1.10.10.10">
    <property type="entry name" value="Winged helix-like DNA-binding domain superfamily/Winged helix DNA-binding domain"/>
    <property type="match status" value="1"/>
</dbReference>
<keyword evidence="4" id="KW-0804">Transcription</keyword>